<keyword evidence="7" id="KW-0406">Ion transport</keyword>
<keyword evidence="4 10" id="KW-0812">Transmembrane</keyword>
<dbReference type="GO" id="GO:0016020">
    <property type="term" value="C:membrane"/>
    <property type="evidence" value="ECO:0007669"/>
    <property type="project" value="UniProtKB-SubCell"/>
</dbReference>
<evidence type="ECO:0000256" key="5">
    <source>
        <dbReference type="ARBA" id="ARBA00022989"/>
    </source>
</evidence>
<feature type="transmembrane region" description="Helical" evidence="10">
    <location>
        <begin position="46"/>
        <end position="66"/>
    </location>
</feature>
<evidence type="ECO:0000256" key="8">
    <source>
        <dbReference type="ARBA" id="ARBA00023136"/>
    </source>
</evidence>
<dbReference type="PANTHER" id="PTHR43562">
    <property type="entry name" value="NAPA-TYPE SODIUM/HYDROGEN ANTIPORTER"/>
    <property type="match status" value="1"/>
</dbReference>
<feature type="transmembrane region" description="Helical" evidence="10">
    <location>
        <begin position="279"/>
        <end position="296"/>
    </location>
</feature>
<comment type="subcellular location">
    <subcellularLocation>
        <location evidence="1">Membrane</location>
        <topology evidence="1">Multi-pass membrane protein</topology>
    </subcellularLocation>
</comment>
<keyword evidence="9" id="KW-0739">Sodium transport</keyword>
<evidence type="ECO:0000256" key="9">
    <source>
        <dbReference type="ARBA" id="ARBA00023201"/>
    </source>
</evidence>
<protein>
    <submittedName>
        <fullName evidence="12">Sodium/hydrogen exchanger family protein</fullName>
    </submittedName>
</protein>
<reference evidence="12" key="1">
    <citation type="submission" date="2016-10" db="EMBL/GenBank/DDBJ databases">
        <title>Sequence of Gallionella enrichment culture.</title>
        <authorList>
            <person name="Poehlein A."/>
            <person name="Muehling M."/>
            <person name="Daniel R."/>
        </authorList>
    </citation>
    <scope>NUCLEOTIDE SEQUENCE</scope>
</reference>
<organism evidence="12">
    <name type="scientific">mine drainage metagenome</name>
    <dbReference type="NCBI Taxonomy" id="410659"/>
    <lineage>
        <taxon>unclassified sequences</taxon>
        <taxon>metagenomes</taxon>
        <taxon>ecological metagenomes</taxon>
    </lineage>
</organism>
<dbReference type="GO" id="GO:0006814">
    <property type="term" value="P:sodium ion transport"/>
    <property type="evidence" value="ECO:0007669"/>
    <property type="project" value="UniProtKB-KW"/>
</dbReference>
<evidence type="ECO:0000313" key="12">
    <source>
        <dbReference type="EMBL" id="OIQ80699.1"/>
    </source>
</evidence>
<proteinExistence type="predicted"/>
<dbReference type="InterPro" id="IPR038770">
    <property type="entry name" value="Na+/solute_symporter_sf"/>
</dbReference>
<evidence type="ECO:0000256" key="10">
    <source>
        <dbReference type="SAM" id="Phobius"/>
    </source>
</evidence>
<feature type="transmembrane region" description="Helical" evidence="10">
    <location>
        <begin position="193"/>
        <end position="215"/>
    </location>
</feature>
<evidence type="ECO:0000259" key="11">
    <source>
        <dbReference type="Pfam" id="PF00999"/>
    </source>
</evidence>
<feature type="transmembrane region" description="Helical" evidence="10">
    <location>
        <begin position="370"/>
        <end position="394"/>
    </location>
</feature>
<evidence type="ECO:0000256" key="6">
    <source>
        <dbReference type="ARBA" id="ARBA00023053"/>
    </source>
</evidence>
<dbReference type="EMBL" id="MLJW01001025">
    <property type="protein sequence ID" value="OIQ80699.1"/>
    <property type="molecule type" value="Genomic_DNA"/>
</dbReference>
<dbReference type="GO" id="GO:0015297">
    <property type="term" value="F:antiporter activity"/>
    <property type="evidence" value="ECO:0007669"/>
    <property type="project" value="UniProtKB-KW"/>
</dbReference>
<keyword evidence="8 10" id="KW-0472">Membrane</keyword>
<dbReference type="AlphaFoldDB" id="A0A1J5QT88"/>
<sequence length="411" mass="43041">MPLMPFHAALPTLSLHADGVLWVGLALVLATLMGESVLRLLRWPRLIGYLGAGLLIAAGGGALPAFELQTGARAVVDAAMAVLLFEIGHRVNLRWLRSNPWLVATSIGEWALATLLGWLALGALGAGGLHGLALAAALACSAPAVALSLAGEFNARGQVTERMLLLSALGSMLSILAVGLLTAWMGAQIGRHWWYALLQQGYAIGGAVLAAAVLAWAVNWVERHFDFADEGAALLLVGLILLVLSLTRMLHWSTLLTPLLAGLLLRARSQRPRVWPRHFGTAGGVLIVLLFMIVGMSMDWDALRTGTLLALALIAARALGKLGVLRLLGPASGLSARQSVALGLSLNPAAAITFVLLLDAQQQLGDFPAQLLNAGFAAIALLGIAGTLLARWALGRAGDIPRDIPRDGGRA</sequence>
<feature type="transmembrane region" description="Helical" evidence="10">
    <location>
        <begin position="101"/>
        <end position="121"/>
    </location>
</feature>
<feature type="transmembrane region" description="Helical" evidence="10">
    <location>
        <begin position="20"/>
        <end position="41"/>
    </location>
</feature>
<evidence type="ECO:0000256" key="4">
    <source>
        <dbReference type="ARBA" id="ARBA00022692"/>
    </source>
</evidence>
<feature type="domain" description="Cation/H+ exchanger transmembrane" evidence="11">
    <location>
        <begin position="29"/>
        <end position="388"/>
    </location>
</feature>
<evidence type="ECO:0000256" key="2">
    <source>
        <dbReference type="ARBA" id="ARBA00022448"/>
    </source>
</evidence>
<evidence type="ECO:0000256" key="3">
    <source>
        <dbReference type="ARBA" id="ARBA00022449"/>
    </source>
</evidence>
<dbReference type="PANTHER" id="PTHR43562:SF3">
    <property type="entry name" value="SODIUM ION_PROTON EXCHANGER (EUROFUNG)"/>
    <property type="match status" value="1"/>
</dbReference>
<dbReference type="Pfam" id="PF00999">
    <property type="entry name" value="Na_H_Exchanger"/>
    <property type="match status" value="1"/>
</dbReference>
<comment type="caution">
    <text evidence="12">The sequence shown here is derived from an EMBL/GenBank/DDBJ whole genome shotgun (WGS) entry which is preliminary data.</text>
</comment>
<evidence type="ECO:0000256" key="7">
    <source>
        <dbReference type="ARBA" id="ARBA00023065"/>
    </source>
</evidence>
<feature type="transmembrane region" description="Helical" evidence="10">
    <location>
        <begin position="127"/>
        <end position="151"/>
    </location>
</feature>
<feature type="transmembrane region" description="Helical" evidence="10">
    <location>
        <begin position="72"/>
        <end position="89"/>
    </location>
</feature>
<keyword evidence="2" id="KW-0813">Transport</keyword>
<evidence type="ECO:0000256" key="1">
    <source>
        <dbReference type="ARBA" id="ARBA00004141"/>
    </source>
</evidence>
<feature type="transmembrane region" description="Helical" evidence="10">
    <location>
        <begin position="340"/>
        <end position="358"/>
    </location>
</feature>
<keyword evidence="5 10" id="KW-1133">Transmembrane helix</keyword>
<name>A0A1J5QT88_9ZZZZ</name>
<feature type="transmembrane region" description="Helical" evidence="10">
    <location>
        <begin position="308"/>
        <end position="328"/>
    </location>
</feature>
<dbReference type="Gene3D" id="1.20.1530.20">
    <property type="match status" value="1"/>
</dbReference>
<feature type="transmembrane region" description="Helical" evidence="10">
    <location>
        <begin position="163"/>
        <end position="187"/>
    </location>
</feature>
<keyword evidence="3" id="KW-0050">Antiport</keyword>
<dbReference type="InterPro" id="IPR006153">
    <property type="entry name" value="Cation/H_exchanger_TM"/>
</dbReference>
<dbReference type="GO" id="GO:1902600">
    <property type="term" value="P:proton transmembrane transport"/>
    <property type="evidence" value="ECO:0007669"/>
    <property type="project" value="InterPro"/>
</dbReference>
<keyword evidence="6" id="KW-0915">Sodium</keyword>
<accession>A0A1J5QT88</accession>
<feature type="transmembrane region" description="Helical" evidence="10">
    <location>
        <begin position="227"/>
        <end position="244"/>
    </location>
</feature>
<gene>
    <name evidence="12" type="ORF">GALL_375430</name>
</gene>